<dbReference type="AlphaFoldDB" id="W9RWH0"/>
<keyword evidence="9" id="KW-0472">Membrane</keyword>
<evidence type="ECO:0000256" key="4">
    <source>
        <dbReference type="ARBA" id="ARBA00022801"/>
    </source>
</evidence>
<keyword evidence="12" id="KW-1185">Reference proteome</keyword>
<organism evidence="11 12">
    <name type="scientific">Morus notabilis</name>
    <dbReference type="NCBI Taxonomy" id="981085"/>
    <lineage>
        <taxon>Eukaryota</taxon>
        <taxon>Viridiplantae</taxon>
        <taxon>Streptophyta</taxon>
        <taxon>Embryophyta</taxon>
        <taxon>Tracheophyta</taxon>
        <taxon>Spermatophyta</taxon>
        <taxon>Magnoliopsida</taxon>
        <taxon>eudicotyledons</taxon>
        <taxon>Gunneridae</taxon>
        <taxon>Pentapetalae</taxon>
        <taxon>rosids</taxon>
        <taxon>fabids</taxon>
        <taxon>Rosales</taxon>
        <taxon>Moraceae</taxon>
        <taxon>Moreae</taxon>
        <taxon>Morus</taxon>
    </lineage>
</organism>
<dbReference type="eggNOG" id="ENOG502QPI6">
    <property type="taxonomic scope" value="Eukaryota"/>
</dbReference>
<dbReference type="EC" id="3.2.1.4" evidence="3"/>
<keyword evidence="6" id="KW-0119">Carbohydrate metabolism</keyword>
<evidence type="ECO:0000313" key="11">
    <source>
        <dbReference type="EMBL" id="EXC14262.1"/>
    </source>
</evidence>
<comment type="catalytic activity">
    <reaction evidence="1">
        <text>Endohydrolysis of (1-&gt;4)-beta-D-glucosidic linkages in cellulose, lichenin and cereal beta-D-glucans.</text>
        <dbReference type="EC" id="3.2.1.4"/>
    </reaction>
</comment>
<evidence type="ECO:0000256" key="1">
    <source>
        <dbReference type="ARBA" id="ARBA00000966"/>
    </source>
</evidence>
<evidence type="ECO:0000256" key="7">
    <source>
        <dbReference type="ARBA" id="ARBA00023295"/>
    </source>
</evidence>
<keyword evidence="8" id="KW-0624">Polysaccharide degradation</keyword>
<dbReference type="Pfam" id="PF00759">
    <property type="entry name" value="Glyco_hydro_9"/>
    <property type="match status" value="1"/>
</dbReference>
<keyword evidence="4" id="KW-0378">Hydrolase</keyword>
<sequence>MPPHISAPNIERRPVEFVHTISEAGRLLPSASRWNSIELDFRILPQSSTAYDSLPSRFSKSFDYDLVITNKNHLKRFAYISASTVLVILALILLLHFLPHKHKHHGSSKNLTLAVNQALTFFDAQKCNIFIPHERTYFFIVLLIDQDFLFLYSAAGHYPKSSPVKFRGNSGLQDGNYGSVVHADLVGGFYDSGNNIKLSFPTAYTITMLSWTVIEYHQKYAEIDELNHVKDIIKWGTNYLLKVFIPPSNASSNTILYSQARPRRYLNLTV</sequence>
<dbReference type="Gene3D" id="1.50.10.10">
    <property type="match status" value="1"/>
</dbReference>
<evidence type="ECO:0000256" key="2">
    <source>
        <dbReference type="ARBA" id="ARBA00007072"/>
    </source>
</evidence>
<evidence type="ECO:0000256" key="6">
    <source>
        <dbReference type="ARBA" id="ARBA00023277"/>
    </source>
</evidence>
<dbReference type="Proteomes" id="UP000030645">
    <property type="component" value="Unassembled WGS sequence"/>
</dbReference>
<keyword evidence="9" id="KW-1133">Transmembrane helix</keyword>
<feature type="transmembrane region" description="Helical" evidence="9">
    <location>
        <begin position="77"/>
        <end position="98"/>
    </location>
</feature>
<reference evidence="12" key="1">
    <citation type="submission" date="2013-01" db="EMBL/GenBank/DDBJ databases">
        <title>Draft Genome Sequence of a Mulberry Tree, Morus notabilis C.K. Schneid.</title>
        <authorList>
            <person name="He N."/>
            <person name="Zhao S."/>
        </authorList>
    </citation>
    <scope>NUCLEOTIDE SEQUENCE</scope>
</reference>
<evidence type="ECO:0000256" key="3">
    <source>
        <dbReference type="ARBA" id="ARBA00012601"/>
    </source>
</evidence>
<comment type="similarity">
    <text evidence="2">Belongs to the glycosyl hydrolase 9 (cellulase E) family.</text>
</comment>
<evidence type="ECO:0000256" key="8">
    <source>
        <dbReference type="ARBA" id="ARBA00023326"/>
    </source>
</evidence>
<dbReference type="GO" id="GO:0030245">
    <property type="term" value="P:cellulose catabolic process"/>
    <property type="evidence" value="ECO:0007669"/>
    <property type="project" value="UniProtKB-KW"/>
</dbReference>
<dbReference type="InterPro" id="IPR008928">
    <property type="entry name" value="6-hairpin_glycosidase_sf"/>
</dbReference>
<accession>W9RWH0</accession>
<gene>
    <name evidence="11" type="ORF">L484_021761</name>
</gene>
<name>W9RWH0_9ROSA</name>
<keyword evidence="9" id="KW-0812">Transmembrane</keyword>
<feature type="domain" description="Glycoside hydrolase family 9" evidence="10">
    <location>
        <begin position="151"/>
        <end position="255"/>
    </location>
</feature>
<dbReference type="InterPro" id="IPR001701">
    <property type="entry name" value="Glyco_hydro_9"/>
</dbReference>
<dbReference type="GO" id="GO:0008810">
    <property type="term" value="F:cellulase activity"/>
    <property type="evidence" value="ECO:0007669"/>
    <property type="project" value="UniProtKB-EC"/>
</dbReference>
<evidence type="ECO:0000256" key="5">
    <source>
        <dbReference type="ARBA" id="ARBA00023001"/>
    </source>
</evidence>
<dbReference type="STRING" id="981085.W9RWH0"/>
<evidence type="ECO:0000259" key="10">
    <source>
        <dbReference type="Pfam" id="PF00759"/>
    </source>
</evidence>
<protein>
    <recommendedName>
        <fullName evidence="3">cellulase</fullName>
        <ecNumber evidence="3">3.2.1.4</ecNumber>
    </recommendedName>
</protein>
<dbReference type="SUPFAM" id="SSF48208">
    <property type="entry name" value="Six-hairpin glycosidases"/>
    <property type="match status" value="1"/>
</dbReference>
<dbReference type="InterPro" id="IPR012341">
    <property type="entry name" value="6hp_glycosidase-like_sf"/>
</dbReference>
<proteinExistence type="inferred from homology"/>
<keyword evidence="7" id="KW-0326">Glycosidase</keyword>
<dbReference type="EMBL" id="KE345760">
    <property type="protein sequence ID" value="EXC14262.1"/>
    <property type="molecule type" value="Genomic_DNA"/>
</dbReference>
<dbReference type="PANTHER" id="PTHR22298">
    <property type="entry name" value="ENDO-1,4-BETA-GLUCANASE"/>
    <property type="match status" value="1"/>
</dbReference>
<evidence type="ECO:0000256" key="9">
    <source>
        <dbReference type="SAM" id="Phobius"/>
    </source>
</evidence>
<evidence type="ECO:0000313" key="12">
    <source>
        <dbReference type="Proteomes" id="UP000030645"/>
    </source>
</evidence>
<keyword evidence="5" id="KW-0136">Cellulose degradation</keyword>